<evidence type="ECO:0000313" key="2">
    <source>
        <dbReference type="Proteomes" id="UP000028582"/>
    </source>
</evidence>
<gene>
    <name evidence="1" type="ORF">F444_21825</name>
</gene>
<accession>A0A080YZV1</accession>
<comment type="caution">
    <text evidence="1">The sequence shown here is derived from an EMBL/GenBank/DDBJ whole genome shotgun (WGS) entry which is preliminary data.</text>
</comment>
<reference evidence="1 2" key="1">
    <citation type="submission" date="2013-11" db="EMBL/GenBank/DDBJ databases">
        <title>The Genome Sequence of Phytophthora parasitica P1976.</title>
        <authorList>
            <consortium name="The Broad Institute Genomics Platform"/>
            <person name="Russ C."/>
            <person name="Tyler B."/>
            <person name="Panabieres F."/>
            <person name="Shan W."/>
            <person name="Tripathy S."/>
            <person name="Grunwald N."/>
            <person name="Machado M."/>
            <person name="Johnson C.S."/>
            <person name="Walker B."/>
            <person name="Young S."/>
            <person name="Zeng Q."/>
            <person name="Gargeya S."/>
            <person name="Fitzgerald M."/>
            <person name="Haas B."/>
            <person name="Abouelleil A."/>
            <person name="Allen A.W."/>
            <person name="Alvarado L."/>
            <person name="Arachchi H.M."/>
            <person name="Berlin A.M."/>
            <person name="Chapman S.B."/>
            <person name="Gainer-Dewar J."/>
            <person name="Goldberg J."/>
            <person name="Griggs A."/>
            <person name="Gujja S."/>
            <person name="Hansen M."/>
            <person name="Howarth C."/>
            <person name="Imamovic A."/>
            <person name="Ireland A."/>
            <person name="Larimer J."/>
            <person name="McCowan C."/>
            <person name="Murphy C."/>
            <person name="Pearson M."/>
            <person name="Poon T.W."/>
            <person name="Priest M."/>
            <person name="Roberts A."/>
            <person name="Saif S."/>
            <person name="Shea T."/>
            <person name="Sisk P."/>
            <person name="Sykes S."/>
            <person name="Wortman J."/>
            <person name="Nusbaum C."/>
            <person name="Birren B."/>
        </authorList>
    </citation>
    <scope>NUCLEOTIDE SEQUENCE [LARGE SCALE GENOMIC DNA]</scope>
    <source>
        <strain evidence="1 2">P1976</strain>
    </source>
</reference>
<dbReference type="EMBL" id="ANJA01004027">
    <property type="protein sequence ID" value="ETO59912.1"/>
    <property type="molecule type" value="Genomic_DNA"/>
</dbReference>
<name>A0A080YZV1_PHYNI</name>
<sequence length="111" mass="12660">MDRVNSHQSVFLFAKANWRFTTNGLFLPTTYMGAVMMAATVTTARDGKAWMPAINANNRPSKLPNKKELGTWVSIDDDMTVMTMNGELNKERLIQWLETMGASFDTIRRRK</sequence>
<dbReference type="Proteomes" id="UP000028582">
    <property type="component" value="Unassembled WGS sequence"/>
</dbReference>
<proteinExistence type="predicted"/>
<protein>
    <submittedName>
        <fullName evidence="1">Uncharacterized protein</fullName>
    </submittedName>
</protein>
<evidence type="ECO:0000313" key="1">
    <source>
        <dbReference type="EMBL" id="ETO59912.1"/>
    </source>
</evidence>
<dbReference type="AlphaFoldDB" id="A0A080YZV1"/>
<organism evidence="1 2">
    <name type="scientific">Phytophthora nicotianae P1976</name>
    <dbReference type="NCBI Taxonomy" id="1317066"/>
    <lineage>
        <taxon>Eukaryota</taxon>
        <taxon>Sar</taxon>
        <taxon>Stramenopiles</taxon>
        <taxon>Oomycota</taxon>
        <taxon>Peronosporomycetes</taxon>
        <taxon>Peronosporales</taxon>
        <taxon>Peronosporaceae</taxon>
        <taxon>Phytophthora</taxon>
    </lineage>
</organism>